<gene>
    <name evidence="1" type="ORF">RINTHH_5020</name>
</gene>
<reference evidence="2" key="2">
    <citation type="submission" date="2016-01" db="EMBL/GenBank/DDBJ databases">
        <title>Diatom-associated endosymboitic cyanobacterium lacks core nitrogen metabolism enzymes.</title>
        <authorList>
            <person name="Hilton J.A."/>
            <person name="Foster R.A."/>
            <person name="Tripp H.J."/>
            <person name="Carter B.J."/>
            <person name="Zehr J.P."/>
            <person name="Villareal T.A."/>
        </authorList>
    </citation>
    <scope>NUCLEOTIDE SEQUENCE [LARGE SCALE GENOMIC DNA]</scope>
    <source>
        <strain evidence="2">HH01</strain>
    </source>
</reference>
<keyword evidence="2" id="KW-1185">Reference proteome</keyword>
<dbReference type="STRING" id="1165094.RINTHH_5020"/>
<dbReference type="PANTHER" id="PTHR36799:SF2">
    <property type="entry name" value="PROTEIN CHLORORESPIRATORY REDUCTION 42, CHLOROPLASTIC"/>
    <property type="match status" value="1"/>
</dbReference>
<name>M1WY37_9NOST</name>
<evidence type="ECO:0000313" key="2">
    <source>
        <dbReference type="Proteomes" id="UP000053051"/>
    </source>
</evidence>
<evidence type="ECO:0000313" key="1">
    <source>
        <dbReference type="EMBL" id="CCH66657.1"/>
    </source>
</evidence>
<dbReference type="OrthoDB" id="463889at2"/>
<sequence length="77" mass="8605">MSKKFPIGSKVRVVALPEYIKTNDPMPMLRPPGLIHLGEEGTVLDRYPGDYWGVSFASGSFLLDSQYIESVEDTPEM</sequence>
<organism evidence="1 2">
    <name type="scientific">Richelia intracellularis HH01</name>
    <dbReference type="NCBI Taxonomy" id="1165094"/>
    <lineage>
        <taxon>Bacteria</taxon>
        <taxon>Bacillati</taxon>
        <taxon>Cyanobacteriota</taxon>
        <taxon>Cyanophyceae</taxon>
        <taxon>Nostocales</taxon>
        <taxon>Nostocaceae</taxon>
        <taxon>Richelia</taxon>
    </lineage>
</organism>
<dbReference type="Proteomes" id="UP000053051">
    <property type="component" value="Unassembled WGS sequence"/>
</dbReference>
<protein>
    <recommendedName>
        <fullName evidence="3">DUF3148 domain-containing protein</fullName>
    </recommendedName>
</protein>
<reference evidence="1 2" key="1">
    <citation type="submission" date="2012-05" db="EMBL/GenBank/DDBJ databases">
        <authorList>
            <person name="Hilton J."/>
        </authorList>
    </citation>
    <scope>NUCLEOTIDE SEQUENCE [LARGE SCALE GENOMIC DNA]</scope>
    <source>
        <strain evidence="1 2">HH01</strain>
    </source>
</reference>
<dbReference type="PANTHER" id="PTHR36799">
    <property type="match status" value="1"/>
</dbReference>
<dbReference type="InterPro" id="IPR021495">
    <property type="entry name" value="CRR42-like"/>
</dbReference>
<dbReference type="NCBIfam" id="NF045913">
    <property type="entry name" value="RegSipA"/>
    <property type="match status" value="1"/>
</dbReference>
<accession>M1WY37</accession>
<dbReference type="Pfam" id="PF11347">
    <property type="entry name" value="CRR42-like"/>
    <property type="match status" value="1"/>
</dbReference>
<dbReference type="RefSeq" id="WP_008225212.1">
    <property type="nucleotide sequence ID" value="NZ_CAIY01000027.1"/>
</dbReference>
<dbReference type="AlphaFoldDB" id="M1WY37"/>
<proteinExistence type="predicted"/>
<dbReference type="EMBL" id="CAIY01000027">
    <property type="protein sequence ID" value="CCH66657.1"/>
    <property type="molecule type" value="Genomic_DNA"/>
</dbReference>
<evidence type="ECO:0008006" key="3">
    <source>
        <dbReference type="Google" id="ProtNLM"/>
    </source>
</evidence>
<comment type="caution">
    <text evidence="1">The sequence shown here is derived from an EMBL/GenBank/DDBJ whole genome shotgun (WGS) entry which is preliminary data.</text>
</comment>